<dbReference type="InterPro" id="IPR008278">
    <property type="entry name" value="4-PPantetheinyl_Trfase_dom"/>
</dbReference>
<keyword evidence="2 5" id="KW-0808">Transferase</keyword>
<protein>
    <submittedName>
        <fullName evidence="5">4'-phosphopantetheinyl transferase superfamily protein</fullName>
    </submittedName>
</protein>
<dbReference type="GO" id="GO:0005829">
    <property type="term" value="C:cytosol"/>
    <property type="evidence" value="ECO:0007669"/>
    <property type="project" value="TreeGrafter"/>
</dbReference>
<evidence type="ECO:0000313" key="5">
    <source>
        <dbReference type="EMBL" id="NUB43687.1"/>
    </source>
</evidence>
<evidence type="ECO:0000313" key="6">
    <source>
        <dbReference type="Proteomes" id="UP000484076"/>
    </source>
</evidence>
<dbReference type="GO" id="GO:0000287">
    <property type="term" value="F:magnesium ion binding"/>
    <property type="evidence" value="ECO:0007669"/>
    <property type="project" value="InterPro"/>
</dbReference>
<gene>
    <name evidence="5" type="ORF">GEU84_004760</name>
</gene>
<evidence type="ECO:0000259" key="4">
    <source>
        <dbReference type="Pfam" id="PF22624"/>
    </source>
</evidence>
<evidence type="ECO:0000256" key="2">
    <source>
        <dbReference type="ARBA" id="ARBA00022679"/>
    </source>
</evidence>
<dbReference type="EMBL" id="WHUT02000002">
    <property type="protein sequence ID" value="NUB43687.1"/>
    <property type="molecule type" value="Genomic_DNA"/>
</dbReference>
<dbReference type="PANTHER" id="PTHR12215:SF10">
    <property type="entry name" value="L-AMINOADIPATE-SEMIALDEHYDE DEHYDROGENASE-PHOSPHOPANTETHEINYL TRANSFERASE"/>
    <property type="match status" value="1"/>
</dbReference>
<comment type="caution">
    <text evidence="5">The sequence shown here is derived from an EMBL/GenBank/DDBJ whole genome shotgun (WGS) entry which is preliminary data.</text>
</comment>
<dbReference type="RefSeq" id="WP_152824257.1">
    <property type="nucleotide sequence ID" value="NZ_WHUT02000002.1"/>
</dbReference>
<dbReference type="Pfam" id="PF01648">
    <property type="entry name" value="ACPS"/>
    <property type="match status" value="1"/>
</dbReference>
<sequence>MTADVRIWLLPTESCDAATLDAAQRLLDGAEAARAARFHFASDRRDFVLAHALLRLALSDAAPAPPQSWCFTADADGKPRLNPGRAGLHFNLSHTRGMVGCVVGAMPGLGFDVEHLGRGPARDLADTVLSPAERATLRALGPEARAERFLRHWTLKEALLKATGHALRLPLTQFGFALEPIRLDPGGLEPLAGRWHFEQRLLAPGHVAAVALAGGAALVEWRVLAALPV</sequence>
<dbReference type="PANTHER" id="PTHR12215">
    <property type="entry name" value="PHOSPHOPANTETHEINE TRANSFERASE"/>
    <property type="match status" value="1"/>
</dbReference>
<dbReference type="InterPro" id="IPR037143">
    <property type="entry name" value="4-PPantetheinyl_Trfase_dom_sf"/>
</dbReference>
<accession>A0A8X8KQ50</accession>
<dbReference type="Pfam" id="PF22624">
    <property type="entry name" value="AASDHPPT_N"/>
    <property type="match status" value="1"/>
</dbReference>
<proteinExistence type="inferred from homology"/>
<dbReference type="InterPro" id="IPR055066">
    <property type="entry name" value="AASDHPPT_N"/>
</dbReference>
<feature type="domain" description="4'-phosphopantetheinyl transferase" evidence="3">
    <location>
        <begin position="108"/>
        <end position="180"/>
    </location>
</feature>
<dbReference type="GO" id="GO:0019878">
    <property type="term" value="P:lysine biosynthetic process via aminoadipic acid"/>
    <property type="evidence" value="ECO:0007669"/>
    <property type="project" value="TreeGrafter"/>
</dbReference>
<dbReference type="AlphaFoldDB" id="A0A8X8KQ50"/>
<dbReference type="Proteomes" id="UP000484076">
    <property type="component" value="Unassembled WGS sequence"/>
</dbReference>
<dbReference type="InterPro" id="IPR050559">
    <property type="entry name" value="P-Pant_transferase_sf"/>
</dbReference>
<dbReference type="SUPFAM" id="SSF56214">
    <property type="entry name" value="4'-phosphopantetheinyl transferase"/>
    <property type="match status" value="2"/>
</dbReference>
<organism evidence="5 6">
    <name type="scientific">Fertoeibacter niger</name>
    <dbReference type="NCBI Taxonomy" id="2656921"/>
    <lineage>
        <taxon>Bacteria</taxon>
        <taxon>Pseudomonadati</taxon>
        <taxon>Pseudomonadota</taxon>
        <taxon>Alphaproteobacteria</taxon>
        <taxon>Rhodobacterales</taxon>
        <taxon>Paracoccaceae</taxon>
        <taxon>Fertoeibacter</taxon>
    </lineage>
</organism>
<reference evidence="5" key="1">
    <citation type="submission" date="2020-05" db="EMBL/GenBank/DDBJ databases">
        <title>Fertoebacter nigrum gen. nov., sp. nov., a new member of the family Rhodobacteraceae.</title>
        <authorList>
            <person name="Szuroczki S."/>
            <person name="Abbaszade G."/>
            <person name="Buni D."/>
            <person name="Schumann P."/>
            <person name="Toth E."/>
        </authorList>
    </citation>
    <scope>NUCLEOTIDE SEQUENCE</scope>
    <source>
        <strain evidence="5">RG-N-1a</strain>
    </source>
</reference>
<evidence type="ECO:0000256" key="1">
    <source>
        <dbReference type="ARBA" id="ARBA00010990"/>
    </source>
</evidence>
<keyword evidence="6" id="KW-1185">Reference proteome</keyword>
<feature type="domain" description="4'-phosphopantetheinyl transferase N-terminal" evidence="4">
    <location>
        <begin position="19"/>
        <end position="97"/>
    </location>
</feature>
<name>A0A8X8KQ50_9RHOB</name>
<evidence type="ECO:0000259" key="3">
    <source>
        <dbReference type="Pfam" id="PF01648"/>
    </source>
</evidence>
<dbReference type="GO" id="GO:0008897">
    <property type="term" value="F:holo-[acyl-carrier-protein] synthase activity"/>
    <property type="evidence" value="ECO:0007669"/>
    <property type="project" value="InterPro"/>
</dbReference>
<comment type="similarity">
    <text evidence="1">Belongs to the P-Pant transferase superfamily. Gsp/Sfp/HetI/AcpT family.</text>
</comment>
<dbReference type="Gene3D" id="3.90.470.20">
    <property type="entry name" value="4'-phosphopantetheinyl transferase domain"/>
    <property type="match status" value="2"/>
</dbReference>